<dbReference type="SUPFAM" id="SSF159594">
    <property type="entry name" value="XCC0632-like"/>
    <property type="match status" value="1"/>
</dbReference>
<reference evidence="3 4" key="1">
    <citation type="submission" date="2016-10" db="EMBL/GenBank/DDBJ databases">
        <authorList>
            <person name="de Groot N.N."/>
        </authorList>
    </citation>
    <scope>NUCLEOTIDE SEQUENCE [LARGE SCALE GENOMIC DNA]</scope>
    <source>
        <strain evidence="3 4">DSM 29316</strain>
    </source>
</reference>
<feature type="signal peptide" evidence="1">
    <location>
        <begin position="1"/>
        <end position="20"/>
    </location>
</feature>
<sequence>MLRPLMMCFLLALPGCSAIGALSDAAEPLDAYELRGEGARFAATGSLRSDLTVELPTVSGALDTDRILVRPSPLEASYLPDARWTDPAPEMVQTVILRRMEASGGFRFVGRRPLGTVGDYALLTELTDLQADVSADGRTVTRVALTATLIRENDAAVLARRSFAGAAETSGTTPQAIVPALDAAMSQMLTELGPWVLRTAGIGVRSGS</sequence>
<accession>A0A1I0XF90</accession>
<dbReference type="EMBL" id="FOJU01000003">
    <property type="protein sequence ID" value="SFA98928.1"/>
    <property type="molecule type" value="Genomic_DNA"/>
</dbReference>
<dbReference type="STRING" id="871651.SAMN05421688_2147"/>
<feature type="domain" description="ABC-type transport auxiliary lipoprotein component" evidence="2">
    <location>
        <begin position="39"/>
        <end position="191"/>
    </location>
</feature>
<dbReference type="Pfam" id="PF03886">
    <property type="entry name" value="ABC_trans_aux"/>
    <property type="match status" value="1"/>
</dbReference>
<dbReference type="InterPro" id="IPR005586">
    <property type="entry name" value="ABC_trans_aux"/>
</dbReference>
<evidence type="ECO:0000313" key="3">
    <source>
        <dbReference type="EMBL" id="SFA98928.1"/>
    </source>
</evidence>
<keyword evidence="1" id="KW-0732">Signal</keyword>
<proteinExistence type="predicted"/>
<name>A0A1I0XF90_9RHOB</name>
<dbReference type="AlphaFoldDB" id="A0A1I0XF90"/>
<dbReference type="Proteomes" id="UP000198796">
    <property type="component" value="Unassembled WGS sequence"/>
</dbReference>
<dbReference type="OrthoDB" id="9808689at2"/>
<feature type="chain" id="PRO_5011721381" evidence="1">
    <location>
        <begin position="21"/>
        <end position="208"/>
    </location>
</feature>
<keyword evidence="4" id="KW-1185">Reference proteome</keyword>
<evidence type="ECO:0000256" key="1">
    <source>
        <dbReference type="SAM" id="SignalP"/>
    </source>
</evidence>
<evidence type="ECO:0000313" key="4">
    <source>
        <dbReference type="Proteomes" id="UP000198796"/>
    </source>
</evidence>
<protein>
    <submittedName>
        <fullName evidence="3">Cholesterol transport system auxiliary component</fullName>
    </submittedName>
</protein>
<organism evidence="3 4">
    <name type="scientific">Poseidonocella pacifica</name>
    <dbReference type="NCBI Taxonomy" id="871651"/>
    <lineage>
        <taxon>Bacteria</taxon>
        <taxon>Pseudomonadati</taxon>
        <taxon>Pseudomonadota</taxon>
        <taxon>Alphaproteobacteria</taxon>
        <taxon>Rhodobacterales</taxon>
        <taxon>Roseobacteraceae</taxon>
        <taxon>Poseidonocella</taxon>
    </lineage>
</organism>
<dbReference type="Gene3D" id="3.40.50.10610">
    <property type="entry name" value="ABC-type transport auxiliary lipoprotein component"/>
    <property type="match status" value="1"/>
</dbReference>
<gene>
    <name evidence="3" type="ORF">SAMN05421688_2147</name>
</gene>
<evidence type="ECO:0000259" key="2">
    <source>
        <dbReference type="Pfam" id="PF03886"/>
    </source>
</evidence>
<dbReference type="RefSeq" id="WP_092064338.1">
    <property type="nucleotide sequence ID" value="NZ_FOJU01000003.1"/>
</dbReference>